<evidence type="ECO:0000256" key="1">
    <source>
        <dbReference type="SAM" id="MobiDB-lite"/>
    </source>
</evidence>
<feature type="compositionally biased region" description="Basic and acidic residues" evidence="1">
    <location>
        <begin position="7"/>
        <end position="23"/>
    </location>
</feature>
<feature type="region of interest" description="Disordered" evidence="1">
    <location>
        <begin position="1"/>
        <end position="23"/>
    </location>
</feature>
<sequence>MSYVPVKDYDSRSEPDDHLDNIHPRRRPKRQWNYLNIYLSVTTTLLCILLVIDIFAWHRNQPTTTRVTNSGNEFETQFGSDERYMSLDHQYDHLWKEDLSGGEDKIVELGDGQNLVDVEGNDIGSPASISINAESTPGRA</sequence>
<dbReference type="RefSeq" id="XP_013329991.1">
    <property type="nucleotide sequence ID" value="XM_013474537.1"/>
</dbReference>
<accession>A0A0F4YYQ7</accession>
<name>A0A0F4YYQ7_RASE3</name>
<organism evidence="3 4">
    <name type="scientific">Rasamsonia emersonii (strain ATCC 16479 / CBS 393.64 / IMI 116815)</name>
    <dbReference type="NCBI Taxonomy" id="1408163"/>
    <lineage>
        <taxon>Eukaryota</taxon>
        <taxon>Fungi</taxon>
        <taxon>Dikarya</taxon>
        <taxon>Ascomycota</taxon>
        <taxon>Pezizomycotina</taxon>
        <taxon>Eurotiomycetes</taxon>
        <taxon>Eurotiomycetidae</taxon>
        <taxon>Eurotiales</taxon>
        <taxon>Trichocomaceae</taxon>
        <taxon>Rasamsonia</taxon>
    </lineage>
</organism>
<keyword evidence="2" id="KW-0812">Transmembrane</keyword>
<keyword evidence="4" id="KW-1185">Reference proteome</keyword>
<gene>
    <name evidence="3" type="ORF">T310_2552</name>
</gene>
<evidence type="ECO:0000313" key="3">
    <source>
        <dbReference type="EMBL" id="KKA23379.1"/>
    </source>
</evidence>
<keyword evidence="2" id="KW-0472">Membrane</keyword>
<keyword evidence="2" id="KW-1133">Transmembrane helix</keyword>
<dbReference type="EMBL" id="LASV01000102">
    <property type="protein sequence ID" value="KKA23379.1"/>
    <property type="molecule type" value="Genomic_DNA"/>
</dbReference>
<protein>
    <submittedName>
        <fullName evidence="3">Uncharacterized protein</fullName>
    </submittedName>
</protein>
<evidence type="ECO:0000313" key="4">
    <source>
        <dbReference type="Proteomes" id="UP000053958"/>
    </source>
</evidence>
<dbReference type="GeneID" id="25314903"/>
<feature type="transmembrane region" description="Helical" evidence="2">
    <location>
        <begin position="35"/>
        <end position="57"/>
    </location>
</feature>
<proteinExistence type="predicted"/>
<dbReference type="AlphaFoldDB" id="A0A0F4YYQ7"/>
<evidence type="ECO:0000256" key="2">
    <source>
        <dbReference type="SAM" id="Phobius"/>
    </source>
</evidence>
<reference evidence="3 4" key="1">
    <citation type="submission" date="2015-04" db="EMBL/GenBank/DDBJ databases">
        <authorList>
            <person name="Heijne W.H."/>
            <person name="Fedorova N.D."/>
            <person name="Nierman W.C."/>
            <person name="Vollebregt A.W."/>
            <person name="Zhao Z."/>
            <person name="Wu L."/>
            <person name="Kumar M."/>
            <person name="Stam H."/>
            <person name="van den Berg M.A."/>
            <person name="Pel H.J."/>
        </authorList>
    </citation>
    <scope>NUCLEOTIDE SEQUENCE [LARGE SCALE GENOMIC DNA]</scope>
    <source>
        <strain evidence="3 4">CBS 393.64</strain>
    </source>
</reference>
<dbReference type="Proteomes" id="UP000053958">
    <property type="component" value="Unassembled WGS sequence"/>
</dbReference>
<comment type="caution">
    <text evidence="3">The sequence shown here is derived from an EMBL/GenBank/DDBJ whole genome shotgun (WGS) entry which is preliminary data.</text>
</comment>